<comment type="caution">
    <text evidence="18">The sequence shown here is derived from an EMBL/GenBank/DDBJ whole genome shotgun (WGS) entry which is preliminary data.</text>
</comment>
<dbReference type="InterPro" id="IPR034015">
    <property type="entry name" value="M1_LTA4H"/>
</dbReference>
<dbReference type="InterPro" id="IPR049980">
    <property type="entry name" value="LTA4H_cat"/>
</dbReference>
<feature type="binding site" evidence="14">
    <location>
        <begin position="568"/>
        <end position="570"/>
    </location>
    <ligand>
        <name>a peptide</name>
        <dbReference type="ChEBI" id="CHEBI:60466"/>
    </ligand>
</feature>
<dbReference type="FunFam" id="2.60.40.1730:FF:000004">
    <property type="entry name" value="Leukotriene A(4) hydrolase"/>
    <property type="match status" value="1"/>
</dbReference>
<dbReference type="EC" id="3.4.11.-" evidence="16"/>
<keyword evidence="12" id="KW-0539">Nucleus</keyword>
<comment type="similarity">
    <text evidence="5 16">Belongs to the peptidase M1 family.</text>
</comment>
<evidence type="ECO:0000259" key="17">
    <source>
        <dbReference type="SMART" id="SM01263"/>
    </source>
</evidence>
<evidence type="ECO:0000256" key="3">
    <source>
        <dbReference type="ARBA" id="ARBA00004123"/>
    </source>
</evidence>
<dbReference type="SUPFAM" id="SSF63737">
    <property type="entry name" value="Leukotriene A4 hydrolase N-terminal domain"/>
    <property type="match status" value="1"/>
</dbReference>
<evidence type="ECO:0000256" key="9">
    <source>
        <dbReference type="ARBA" id="ARBA00022801"/>
    </source>
</evidence>
<evidence type="ECO:0000256" key="7">
    <source>
        <dbReference type="ARBA" id="ARBA00022670"/>
    </source>
</evidence>
<dbReference type="InterPro" id="IPR015211">
    <property type="entry name" value="Peptidase_M1_C"/>
</dbReference>
<evidence type="ECO:0000256" key="11">
    <source>
        <dbReference type="ARBA" id="ARBA00023049"/>
    </source>
</evidence>
<dbReference type="GO" id="GO:0008270">
    <property type="term" value="F:zinc ion binding"/>
    <property type="evidence" value="ECO:0007669"/>
    <property type="project" value="InterPro"/>
</dbReference>
<dbReference type="Pfam" id="PF17900">
    <property type="entry name" value="Peptidase_M1_N"/>
    <property type="match status" value="1"/>
</dbReference>
<dbReference type="Gene3D" id="2.60.40.1730">
    <property type="entry name" value="tricorn interacting facor f3 domain"/>
    <property type="match status" value="1"/>
</dbReference>
<organism evidence="18 19">
    <name type="scientific">Polytolypa hystricis (strain UAMH7299)</name>
    <dbReference type="NCBI Taxonomy" id="1447883"/>
    <lineage>
        <taxon>Eukaryota</taxon>
        <taxon>Fungi</taxon>
        <taxon>Dikarya</taxon>
        <taxon>Ascomycota</taxon>
        <taxon>Pezizomycotina</taxon>
        <taxon>Eurotiomycetes</taxon>
        <taxon>Eurotiomycetidae</taxon>
        <taxon>Onygenales</taxon>
        <taxon>Onygenales incertae sedis</taxon>
        <taxon>Polytolypa</taxon>
    </lineage>
</organism>
<name>A0A2B7YAT7_POLH7</name>
<evidence type="ECO:0000256" key="2">
    <source>
        <dbReference type="ARBA" id="ARBA00002142"/>
    </source>
</evidence>
<dbReference type="NCBIfam" id="TIGR02411">
    <property type="entry name" value="leuko_A4_hydro"/>
    <property type="match status" value="1"/>
</dbReference>
<dbReference type="InterPro" id="IPR038502">
    <property type="entry name" value="M1_LTA-4_hydro/amino_C_sf"/>
</dbReference>
<dbReference type="InterPro" id="IPR045357">
    <property type="entry name" value="Aminopeptidase_N-like_N"/>
</dbReference>
<dbReference type="EC" id="3.3.2.10" evidence="16"/>
<dbReference type="PANTHER" id="PTHR45726:SF3">
    <property type="entry name" value="LEUKOTRIENE A-4 HYDROLASE"/>
    <property type="match status" value="1"/>
</dbReference>
<accession>A0A2B7YAT7</accession>
<dbReference type="GO" id="GO:0005634">
    <property type="term" value="C:nucleus"/>
    <property type="evidence" value="ECO:0007669"/>
    <property type="project" value="UniProtKB-SubCell"/>
</dbReference>
<dbReference type="PANTHER" id="PTHR45726">
    <property type="entry name" value="LEUKOTRIENE A-4 HYDROLASE"/>
    <property type="match status" value="1"/>
</dbReference>
<dbReference type="CDD" id="cd09599">
    <property type="entry name" value="M1_LTA4H"/>
    <property type="match status" value="1"/>
</dbReference>
<evidence type="ECO:0000256" key="1">
    <source>
        <dbReference type="ARBA" id="ARBA00001268"/>
    </source>
</evidence>
<dbReference type="GO" id="GO:0006508">
    <property type="term" value="P:proteolysis"/>
    <property type="evidence" value="ECO:0007669"/>
    <property type="project" value="UniProtKB-KW"/>
</dbReference>
<dbReference type="Proteomes" id="UP000224634">
    <property type="component" value="Unassembled WGS sequence"/>
</dbReference>
<dbReference type="InterPro" id="IPR012777">
    <property type="entry name" value="LTA4H"/>
</dbReference>
<comment type="function">
    <text evidence="2">Aminopeptidase that preferentially cleaves di- and tripeptides. Also has low epoxide hydrolase activity (in vitro). Can hydrolyze the epoxide leukotriene LTA(4) but it forms preferentially 5,6-dihydroxy-7,9,11,14-eicosatetraenoic acid rather than the cytokine leukotriene B(4) as the product compared to the homologous mammalian enzyme (in vitro).</text>
</comment>
<dbReference type="FunFam" id="3.30.2010.30:FF:000001">
    <property type="entry name" value="Leukotriene A(4) hydrolase"/>
    <property type="match status" value="1"/>
</dbReference>
<feature type="domain" description="Peptidase M1 leukotriene A4 hydrolase/aminopeptidase C-terminal" evidence="17">
    <location>
        <begin position="468"/>
        <end position="610"/>
    </location>
</feature>
<dbReference type="STRING" id="1447883.A0A2B7YAT7"/>
<dbReference type="InterPro" id="IPR027268">
    <property type="entry name" value="Peptidase_M4/M1_CTD_sf"/>
</dbReference>
<feature type="active site" description="Proton acceptor" evidence="13">
    <location>
        <position position="298"/>
    </location>
</feature>
<dbReference type="SMART" id="SM01263">
    <property type="entry name" value="Leuk-A4-hydro_C"/>
    <property type="match status" value="1"/>
</dbReference>
<keyword evidence="11 16" id="KW-0482">Metalloprotease</keyword>
<evidence type="ECO:0000256" key="6">
    <source>
        <dbReference type="ARBA" id="ARBA00022490"/>
    </source>
</evidence>
<feature type="binding site" evidence="15">
    <location>
        <position position="320"/>
    </location>
    <ligand>
        <name>Zn(2+)</name>
        <dbReference type="ChEBI" id="CHEBI:29105"/>
        <note>catalytic</note>
    </ligand>
</feature>
<comment type="subcellular location">
    <subcellularLocation>
        <location evidence="4 16">Cytoplasm</location>
    </subcellularLocation>
    <subcellularLocation>
        <location evidence="3">Nucleus</location>
    </subcellularLocation>
</comment>
<feature type="active site" description="Proton donor" evidence="13">
    <location>
        <position position="387"/>
    </location>
</feature>
<proteinExistence type="inferred from homology"/>
<evidence type="ECO:0000313" key="18">
    <source>
        <dbReference type="EMBL" id="PGH17982.1"/>
    </source>
</evidence>
<evidence type="ECO:0000256" key="5">
    <source>
        <dbReference type="ARBA" id="ARBA00010136"/>
    </source>
</evidence>
<keyword evidence="19" id="KW-1185">Reference proteome</keyword>
<evidence type="ECO:0000256" key="4">
    <source>
        <dbReference type="ARBA" id="ARBA00004496"/>
    </source>
</evidence>
<reference evidence="18 19" key="1">
    <citation type="submission" date="2017-10" db="EMBL/GenBank/DDBJ databases">
        <title>Comparative genomics in systemic dimorphic fungi from Ajellomycetaceae.</title>
        <authorList>
            <person name="Munoz J.F."/>
            <person name="Mcewen J.G."/>
            <person name="Clay O.K."/>
            <person name="Cuomo C.A."/>
        </authorList>
    </citation>
    <scope>NUCLEOTIDE SEQUENCE [LARGE SCALE GENOMIC DNA]</scope>
    <source>
        <strain evidence="18 19">UAMH7299</strain>
    </source>
</reference>
<dbReference type="GO" id="GO:0008237">
    <property type="term" value="F:metallopeptidase activity"/>
    <property type="evidence" value="ECO:0007669"/>
    <property type="project" value="UniProtKB-KW"/>
</dbReference>
<dbReference type="OrthoDB" id="79562at2759"/>
<dbReference type="FunFam" id="1.10.390.10:FF:000009">
    <property type="entry name" value="Leukotriene A(4) hydrolase"/>
    <property type="match status" value="1"/>
</dbReference>
<gene>
    <name evidence="18" type="ORF">AJ80_04603</name>
</gene>
<evidence type="ECO:0000256" key="14">
    <source>
        <dbReference type="PIRSR" id="PIRSR612777-2"/>
    </source>
</evidence>
<evidence type="ECO:0000256" key="12">
    <source>
        <dbReference type="ARBA" id="ARBA00023242"/>
    </source>
</evidence>
<keyword evidence="9 16" id="KW-0378">Hydrolase</keyword>
<keyword evidence="7 16" id="KW-0645">Protease</keyword>
<evidence type="ECO:0000256" key="8">
    <source>
        <dbReference type="ARBA" id="ARBA00022723"/>
    </source>
</evidence>
<dbReference type="FunFam" id="1.25.40.320:FF:000001">
    <property type="entry name" value="Leukotriene A(4) hydrolase"/>
    <property type="match status" value="1"/>
</dbReference>
<dbReference type="Pfam" id="PF09127">
    <property type="entry name" value="Leuk-A4-hydro_C"/>
    <property type="match status" value="1"/>
</dbReference>
<feature type="binding site" evidence="14">
    <location>
        <begin position="139"/>
        <end position="141"/>
    </location>
    <ligand>
        <name>a peptide</name>
        <dbReference type="ChEBI" id="CHEBI:60466"/>
    </ligand>
</feature>
<dbReference type="PRINTS" id="PR00756">
    <property type="entry name" value="ALADIPTASE"/>
</dbReference>
<dbReference type="Gene3D" id="1.10.390.10">
    <property type="entry name" value="Neutral Protease Domain 2"/>
    <property type="match status" value="1"/>
</dbReference>
<dbReference type="EMBL" id="PDNA01000060">
    <property type="protein sequence ID" value="PGH17982.1"/>
    <property type="molecule type" value="Genomic_DNA"/>
</dbReference>
<dbReference type="Pfam" id="PF01433">
    <property type="entry name" value="Peptidase_M1"/>
    <property type="match status" value="1"/>
</dbReference>
<evidence type="ECO:0000256" key="16">
    <source>
        <dbReference type="RuleBase" id="RU361141"/>
    </source>
</evidence>
<dbReference type="InterPro" id="IPR001930">
    <property type="entry name" value="Peptidase_M1"/>
</dbReference>
<evidence type="ECO:0000313" key="19">
    <source>
        <dbReference type="Proteomes" id="UP000224634"/>
    </source>
</evidence>
<keyword evidence="8 15" id="KW-0479">Metal-binding</keyword>
<dbReference type="Gene3D" id="1.25.40.320">
    <property type="entry name" value="Peptidase M1, leukotriene A4 hydrolase/aminopeptidase C-terminal domain"/>
    <property type="match status" value="1"/>
</dbReference>
<evidence type="ECO:0000256" key="13">
    <source>
        <dbReference type="PIRSR" id="PIRSR612777-1"/>
    </source>
</evidence>
<dbReference type="InterPro" id="IPR042097">
    <property type="entry name" value="Aminopeptidase_N-like_N_sf"/>
</dbReference>
<feature type="binding site" evidence="15">
    <location>
        <position position="297"/>
    </location>
    <ligand>
        <name>Zn(2+)</name>
        <dbReference type="ChEBI" id="CHEBI:29105"/>
        <note>catalytic</note>
    </ligand>
</feature>
<dbReference type="InterPro" id="IPR014782">
    <property type="entry name" value="Peptidase_M1_dom"/>
</dbReference>
<comment type="cofactor">
    <cofactor evidence="15 16">
        <name>Zn(2+)</name>
        <dbReference type="ChEBI" id="CHEBI:29105"/>
    </cofactor>
    <text evidence="15 16">Binds 1 zinc ion per subunit.</text>
</comment>
<dbReference type="Gene3D" id="3.30.2010.30">
    <property type="match status" value="1"/>
</dbReference>
<comment type="catalytic activity">
    <reaction evidence="1 16">
        <text>an epoxide + H2O = an ethanediol</text>
        <dbReference type="Rhea" id="RHEA:19037"/>
        <dbReference type="ChEBI" id="CHEBI:15377"/>
        <dbReference type="ChEBI" id="CHEBI:32955"/>
        <dbReference type="ChEBI" id="CHEBI:140594"/>
        <dbReference type="EC" id="3.3.2.10"/>
    </reaction>
</comment>
<keyword evidence="6 16" id="KW-0963">Cytoplasm</keyword>
<feature type="binding site" evidence="14">
    <location>
        <begin position="268"/>
        <end position="273"/>
    </location>
    <ligand>
        <name>a peptide</name>
        <dbReference type="ChEBI" id="CHEBI:60466"/>
    </ligand>
</feature>
<evidence type="ECO:0000256" key="10">
    <source>
        <dbReference type="ARBA" id="ARBA00022833"/>
    </source>
</evidence>
<dbReference type="GO" id="GO:0004301">
    <property type="term" value="F:epoxide hydrolase activity"/>
    <property type="evidence" value="ECO:0007669"/>
    <property type="project" value="UniProtKB-EC"/>
</dbReference>
<sequence>MAAKVKPLRDPNTLSNYNHFITAHTTANFDIQFDKRILVGNVVHQLKSLTNSESKEIILDSSYLDIKDVKVNGQLSKWQLLPRQEPYGNGLKISLDKGVPPGEIAEVEISLQTTKECTALQWLTPAQTSNQKHPYMFSQCQAIHARSIFPCQDTPDVKATFDFNIKSPLPVVASGLPVKDDAGSTSNGLYRFRQKVPIPSYLFAIASGDIADASIGPRSRVATSPEKLEECKWELEADTEKFMQAIDKIIYPYVWGEYNILVLPPSFPYGGMENPVFTFATPSLISKDRQNVDVIAHELSHSWSGNLVTNGSWEHFWLNEGWTTYLERRVRLFISEHGEAYRHFSAIIGWKALADSVERFGADHEFTKLIVDLKGKDPDDAFSSIPYEKGFNFLFHLEHLIGKDKFDRFIPHYFTEFKEKSLDSFEFKSCMIDFFQSDPEATEKLSSLDWDRWFYGPGLPPKPDFDTSLVDAVYELARKWETLGKSSFSPSLSDVEGLTANQLVVFLEQILLWEQSLPVEQSKLLGQVYRLAESSNVEVTNLYYQVGLRAGDESVAEPTSILLGSIGRMKFVRPLYRALEKFNRDTAIATFQKHKDFYHPICRGMVEKDLFGSKANP</sequence>
<evidence type="ECO:0000256" key="15">
    <source>
        <dbReference type="PIRSR" id="PIRSR612777-3"/>
    </source>
</evidence>
<dbReference type="SUPFAM" id="SSF55486">
    <property type="entry name" value="Metalloproteases ('zincins'), catalytic domain"/>
    <property type="match status" value="1"/>
</dbReference>
<dbReference type="GO" id="GO:0004177">
    <property type="term" value="F:aminopeptidase activity"/>
    <property type="evidence" value="ECO:0007669"/>
    <property type="project" value="TreeGrafter"/>
</dbReference>
<feature type="binding site" evidence="15">
    <location>
        <position position="301"/>
    </location>
    <ligand>
        <name>Zn(2+)</name>
        <dbReference type="ChEBI" id="CHEBI:29105"/>
        <note>catalytic</note>
    </ligand>
</feature>
<dbReference type="AlphaFoldDB" id="A0A2B7YAT7"/>
<protein>
    <recommendedName>
        <fullName evidence="16">Leukotriene A(4) hydrolase</fullName>
        <shortName evidence="16">LTA-4 hydrolase</shortName>
        <ecNumber evidence="16">3.3.2.10</ecNumber>
        <ecNumber evidence="16">3.4.11.-</ecNumber>
    </recommendedName>
</protein>
<keyword evidence="10 15" id="KW-0862">Zinc</keyword>
<dbReference type="SUPFAM" id="SSF48371">
    <property type="entry name" value="ARM repeat"/>
    <property type="match status" value="1"/>
</dbReference>
<dbReference type="InterPro" id="IPR016024">
    <property type="entry name" value="ARM-type_fold"/>
</dbReference>
<dbReference type="GO" id="GO:0005829">
    <property type="term" value="C:cytosol"/>
    <property type="evidence" value="ECO:0007669"/>
    <property type="project" value="TreeGrafter"/>
</dbReference>